<dbReference type="EMBL" id="CASHSV030000409">
    <property type="protein sequence ID" value="CAJ2664715.1"/>
    <property type="molecule type" value="Genomic_DNA"/>
</dbReference>
<evidence type="ECO:0000313" key="2">
    <source>
        <dbReference type="Proteomes" id="UP001177021"/>
    </source>
</evidence>
<accession>A0ACB0L7D7</accession>
<name>A0ACB0L7D7_TRIPR</name>
<reference evidence="1" key="1">
    <citation type="submission" date="2023-10" db="EMBL/GenBank/DDBJ databases">
        <authorList>
            <person name="Rodriguez Cubillos JULIANA M."/>
            <person name="De Vega J."/>
        </authorList>
    </citation>
    <scope>NUCLEOTIDE SEQUENCE</scope>
</reference>
<proteinExistence type="predicted"/>
<organism evidence="1 2">
    <name type="scientific">Trifolium pratense</name>
    <name type="common">Red clover</name>
    <dbReference type="NCBI Taxonomy" id="57577"/>
    <lineage>
        <taxon>Eukaryota</taxon>
        <taxon>Viridiplantae</taxon>
        <taxon>Streptophyta</taxon>
        <taxon>Embryophyta</taxon>
        <taxon>Tracheophyta</taxon>
        <taxon>Spermatophyta</taxon>
        <taxon>Magnoliopsida</taxon>
        <taxon>eudicotyledons</taxon>
        <taxon>Gunneridae</taxon>
        <taxon>Pentapetalae</taxon>
        <taxon>rosids</taxon>
        <taxon>fabids</taxon>
        <taxon>Fabales</taxon>
        <taxon>Fabaceae</taxon>
        <taxon>Papilionoideae</taxon>
        <taxon>50 kb inversion clade</taxon>
        <taxon>NPAAA clade</taxon>
        <taxon>Hologalegina</taxon>
        <taxon>IRL clade</taxon>
        <taxon>Trifolieae</taxon>
        <taxon>Trifolium</taxon>
    </lineage>
</organism>
<gene>
    <name evidence="1" type="ORF">MILVUS5_LOCUS29847</name>
</gene>
<sequence length="971" mass="111604">MAEQIPYAVAASLVNRLASAAFREFGRIYGVMDQLERLKSTVESIRAVLLDAEEKQQKSHAVQIWIKRLKDDVLHPADNLLDEFLIQDMKHKMDESHKNKVSQVLHSLSPNRIAFRRKMAHEIEKIQKKLNDVVKDMSGLNLNHNIVAVEQSNTIRWETSSFVSQSDIIGRVDNKNEIISLLRQSHENQHISVVAIVGIGGLGKTALAQLVYNDGEIKNIFENIMWVCVSDNFDVKTILKNMLESLTKSKIDEPLSLDNLQNMFRDKLTGQRYLLVLDDIWNESFEKWAQLRTYLMCGAQGSKILVTTRSKTVAQTMGVSDPYVLNGLTQEESWGLLKKITFGHDTIEVDRSLESIGKKIAKKCSGVPLAIRTLGGLLQGKIEEREWIDVLQGDFWKSCEDEESIMPVLKRSYQNLSPQLRQCFAYCSLYPKDWKIQKDELIQLWMAQGYLDCSDEKQLMEDIGHEFVKIFLMKSFFQDAQLKHGDIYCFKMHDLIHDLAMQVAGNDCCYLESETKRLVGSPMHVMLKSDDIGLLESVDASRMRTLILLSSHDWIMNEKELSIILKFKYLRVLKLSYCSLSKSCDSIAKLKHLRYIELWNCKGLGSLSKSISNHVCLQTLISELCEEVVYSAEDISKLINLRHFHIENLKASEKKKTASQFGKLVVGGQYNIFSNFFLSLTNIVRISLEGCRGLKYLPPMERLPFLKTVTIRDLRELEVIYYEEPLLSESFFPSLEELTIIRCHELRGWSRMRDDVNDDDDISSQSYHLSFPRLSVLEIRFCSKLTHMPTFPKLDKRLVLIEARVEPLETTFKMVGSKCSIELPPLSMLKHLEIGKNHILDLKKLPRDCLQNLTSLETLVFGMLPSQTYQEIEILFKDDLNYLPSLRSIQFQYCSNLKALPDWICNLSSLQYIGIKFCENLASLPQGMPRLAKLQTLRIIECSLLIEECETQTSATWPKIAHIPNIILKRY</sequence>
<protein>
    <submittedName>
        <fullName evidence="1">Uncharacterized protein</fullName>
    </submittedName>
</protein>
<evidence type="ECO:0000313" key="1">
    <source>
        <dbReference type="EMBL" id="CAJ2664715.1"/>
    </source>
</evidence>
<comment type="caution">
    <text evidence="1">The sequence shown here is derived from an EMBL/GenBank/DDBJ whole genome shotgun (WGS) entry which is preliminary data.</text>
</comment>
<keyword evidence="2" id="KW-1185">Reference proteome</keyword>
<dbReference type="Proteomes" id="UP001177021">
    <property type="component" value="Unassembled WGS sequence"/>
</dbReference>